<dbReference type="Proteomes" id="UP000594261">
    <property type="component" value="Chromosome 5"/>
</dbReference>
<dbReference type="InParanoid" id="A0A7N2LSK7"/>
<keyword evidence="3" id="KW-1185">Reference proteome</keyword>
<feature type="domain" description="Neprosin PEP catalytic" evidence="1">
    <location>
        <begin position="57"/>
        <end position="263"/>
    </location>
</feature>
<evidence type="ECO:0000259" key="1">
    <source>
        <dbReference type="PROSITE" id="PS52045"/>
    </source>
</evidence>
<dbReference type="EMBL" id="LRBV02000005">
    <property type="status" value="NOT_ANNOTATED_CDS"/>
    <property type="molecule type" value="Genomic_DNA"/>
</dbReference>
<accession>A0A7N2LSK7</accession>
<dbReference type="PANTHER" id="PTHR31589">
    <property type="entry name" value="PROTEIN, PUTATIVE (DUF239)-RELATED-RELATED"/>
    <property type="match status" value="1"/>
</dbReference>
<dbReference type="InterPro" id="IPR004314">
    <property type="entry name" value="Neprosin"/>
</dbReference>
<dbReference type="EnsemblPlants" id="QL05p060447:mrna">
    <property type="protein sequence ID" value="QL05p060447:mrna"/>
    <property type="gene ID" value="QL05p060447"/>
</dbReference>
<dbReference type="InterPro" id="IPR053168">
    <property type="entry name" value="Glutamic_endopeptidase"/>
</dbReference>
<evidence type="ECO:0000313" key="2">
    <source>
        <dbReference type="EnsemblPlants" id="QL05p060447:mrna"/>
    </source>
</evidence>
<proteinExistence type="predicted"/>
<protein>
    <recommendedName>
        <fullName evidence="1">Neprosin PEP catalytic domain-containing protein</fullName>
    </recommendedName>
</protein>
<dbReference type="Gramene" id="QL05p060447:mrna">
    <property type="protein sequence ID" value="QL05p060447:mrna"/>
    <property type="gene ID" value="QL05p060447"/>
</dbReference>
<name>A0A7N2LSK7_QUELO</name>
<reference evidence="2 3" key="1">
    <citation type="journal article" date="2016" name="G3 (Bethesda)">
        <title>First Draft Assembly and Annotation of the Genome of a California Endemic Oak Quercus lobata Nee (Fagaceae).</title>
        <authorList>
            <person name="Sork V.L."/>
            <person name="Fitz-Gibbon S.T."/>
            <person name="Puiu D."/>
            <person name="Crepeau M."/>
            <person name="Gugger P.F."/>
            <person name="Sherman R."/>
            <person name="Stevens K."/>
            <person name="Langley C.H."/>
            <person name="Pellegrini M."/>
            <person name="Salzberg S.L."/>
        </authorList>
    </citation>
    <scope>NUCLEOTIDE SEQUENCE [LARGE SCALE GENOMIC DNA]</scope>
    <source>
        <strain evidence="2 3">cv. SW786</strain>
    </source>
</reference>
<dbReference type="Pfam" id="PF03080">
    <property type="entry name" value="Neprosin"/>
    <property type="match status" value="1"/>
</dbReference>
<sequence>MLSKKLSPGHRYAKIKLDEACPKGTVPVLRVADKDQLKNVSNLNKSRFFPNDQWNHGLEFAGIFAGIFAKTTPDKKYKGVSGVMTVWNPENVGPNQYSSVAISAEVGEGPDYTRIQFGWTVFPFQFQDSFTHWFFQVTDPEKESPWWLFYNEEPTPIGYFSNKLFTKLSDGVDTLKWGGYVFTQPGDETSPQMGSGKFDNGIYQRTTNMINVRYIDNNYQLVDSPNDIQTVESRCYLEGDQSYKDDKVGYTFFFWRKRWHRGEM</sequence>
<evidence type="ECO:0000313" key="3">
    <source>
        <dbReference type="Proteomes" id="UP000594261"/>
    </source>
</evidence>
<organism evidence="2 3">
    <name type="scientific">Quercus lobata</name>
    <name type="common">Valley oak</name>
    <dbReference type="NCBI Taxonomy" id="97700"/>
    <lineage>
        <taxon>Eukaryota</taxon>
        <taxon>Viridiplantae</taxon>
        <taxon>Streptophyta</taxon>
        <taxon>Embryophyta</taxon>
        <taxon>Tracheophyta</taxon>
        <taxon>Spermatophyta</taxon>
        <taxon>Magnoliopsida</taxon>
        <taxon>eudicotyledons</taxon>
        <taxon>Gunneridae</taxon>
        <taxon>Pentapetalae</taxon>
        <taxon>rosids</taxon>
        <taxon>fabids</taxon>
        <taxon>Fagales</taxon>
        <taxon>Fagaceae</taxon>
        <taxon>Quercus</taxon>
    </lineage>
</organism>
<dbReference type="OMA" id="FANQVEW"/>
<dbReference type="AlphaFoldDB" id="A0A7N2LSK7"/>
<reference evidence="2" key="2">
    <citation type="submission" date="2021-01" db="UniProtKB">
        <authorList>
            <consortium name="EnsemblPlants"/>
        </authorList>
    </citation>
    <scope>IDENTIFICATION</scope>
</reference>
<dbReference type="PROSITE" id="PS52045">
    <property type="entry name" value="NEPROSIN_PEP_CD"/>
    <property type="match status" value="1"/>
</dbReference>
<dbReference type="PANTHER" id="PTHR31589:SF110">
    <property type="entry name" value="PROTEIN, PUTATIVE (DUF239)-RELATED"/>
    <property type="match status" value="1"/>
</dbReference>